<dbReference type="Pfam" id="PF01973">
    <property type="entry name" value="MptE-like"/>
    <property type="match status" value="1"/>
</dbReference>
<evidence type="ECO:0000259" key="1">
    <source>
        <dbReference type="Pfam" id="PF01973"/>
    </source>
</evidence>
<evidence type="ECO:0000313" key="3">
    <source>
        <dbReference type="Proteomes" id="UP001546774"/>
    </source>
</evidence>
<feature type="domain" description="6-hydroxymethylpterin diphosphokinase MptE-like" evidence="1">
    <location>
        <begin position="337"/>
        <end position="491"/>
    </location>
</feature>
<reference evidence="2" key="1">
    <citation type="submission" date="2024-03" db="EMBL/GenBank/DDBJ databases">
        <title>Human intestinal bacterial collection.</title>
        <authorList>
            <person name="Pauvert C."/>
            <person name="Hitch T.C.A."/>
            <person name="Clavel T."/>
        </authorList>
    </citation>
    <scope>NUCLEOTIDE SEQUENCE [LARGE SCALE GENOMIC DNA]</scope>
    <source>
        <strain evidence="2">CLA-AA-H89B</strain>
    </source>
</reference>
<evidence type="ECO:0000313" key="2">
    <source>
        <dbReference type="EMBL" id="MEQ2554424.1"/>
    </source>
</evidence>
<dbReference type="EMBL" id="JBBMFS010000003">
    <property type="protein sequence ID" value="MEQ2554424.1"/>
    <property type="molecule type" value="Genomic_DNA"/>
</dbReference>
<sequence length="720" mass="83171">MNSNNCKILKEQLINLYCNAEGAISRFIEFVPQLQHIIDEIIENIPEELENIQKYAGDLENAVSAGDILRCADDVYCIYETYLRTSNVQNCEIESSQGQLENVDEQVQIENYYEKNISAMENAKMNIYNHVIEECSNLSEKDSKDIVIDKNGNIGVYREEVLWRLNSYKNRYEVSEFVCDYFEKKGYISQLYILGIANMDYINAILKVIPQDTVVYIYEPNSNIFNKNLHYRDMSKIFTRKYTFLFVEGINDRLMTSYVDSFANSVQTEYLYTFVSPNYNALYLELLKKTVSQCSEAMNIAIMTENTIVDRADKINYARIMNLRILPETILLSEFKNVCRREIAVEHVPAIIVAAGPSLDYNIRYLKQAEGKAFIIAVDSAIRMLDQYNIKPNIYITLDPIKPDVLFHNETAEKTPLLYCEHSKYESICKLKGKKIFCNIDNFANSVLKELGKEEELMSAGGSVSNTAYAVAQYIGFKNVIVIGLDLAFQEERKHASVVYDEKKVNQEEYEDYTYVMGNNGKQLLTYKNFKAYKEWFEHRIKKDCLNFINATEGGALIEGSICMTLEDAINKYCKTQISIENVINQCQLAFNQSQKEAYKKLIVQLQKDSEEMGKKYQECLKLYENISNSKDITLIKKNMHQINQIDEFLKKFIVNTIIRDYAAAKSDSALKKMYANSKQQKDQWIEVWDNIQSGIVVTKALIEGAEMAVKNFEECLKEI</sequence>
<dbReference type="InterPro" id="IPR002826">
    <property type="entry name" value="MptE-like"/>
</dbReference>
<dbReference type="PANTHER" id="PTHR41786">
    <property type="entry name" value="MOTILITY ACCESSORY FACTOR MAF"/>
    <property type="match status" value="1"/>
</dbReference>
<gene>
    <name evidence="2" type="ORF">WMO37_05245</name>
</gene>
<keyword evidence="3" id="KW-1185">Reference proteome</keyword>
<protein>
    <submittedName>
        <fullName evidence="2">6-hydroxymethylpterin diphosphokinase MptE-like protein</fullName>
    </submittedName>
</protein>
<dbReference type="PANTHER" id="PTHR41786:SF1">
    <property type="entry name" value="6-HYDROXYMETHYLPTERIN DIPHOSPHOKINASE MPTE-LIKE DOMAIN-CONTAINING PROTEIN"/>
    <property type="match status" value="1"/>
</dbReference>
<organism evidence="2 3">
    <name type="scientific">Lachnospira intestinalis</name>
    <dbReference type="NCBI Taxonomy" id="3133158"/>
    <lineage>
        <taxon>Bacteria</taxon>
        <taxon>Bacillati</taxon>
        <taxon>Bacillota</taxon>
        <taxon>Clostridia</taxon>
        <taxon>Lachnospirales</taxon>
        <taxon>Lachnospiraceae</taxon>
        <taxon>Lachnospira</taxon>
    </lineage>
</organism>
<comment type="caution">
    <text evidence="2">The sequence shown here is derived from an EMBL/GenBank/DDBJ whole genome shotgun (WGS) entry which is preliminary data.</text>
</comment>
<dbReference type="Proteomes" id="UP001546774">
    <property type="component" value="Unassembled WGS sequence"/>
</dbReference>
<accession>A0ABV1H3Z3</accession>
<proteinExistence type="predicted"/>
<name>A0ABV1H3Z3_9FIRM</name>